<sequence length="129" mass="14527">MSRPKKKRVIESDDRAAWGVGPAVLHKSYSNFDSLPNTSLRFLGGILGRVWAVLGVVALKMTLTTYHPTHNQTLPPPDQVMTTESKNILLRQMYQRAEEKLRPKRAASEHLLPEHGCKQQRASVQDPSN</sequence>
<evidence type="ECO:0000259" key="3">
    <source>
        <dbReference type="Pfam" id="PF10172"/>
    </source>
</evidence>
<dbReference type="InterPro" id="IPR018276">
    <property type="entry name" value="DDA1_dom"/>
</dbReference>
<dbReference type="Gramene" id="evm.model.05.1962">
    <property type="protein sequence ID" value="cds.evm.model.05.1962"/>
    <property type="gene ID" value="evm.TU.05.1962"/>
</dbReference>
<dbReference type="EMBL" id="UZAU01000547">
    <property type="status" value="NOT_ANNOTATED_CDS"/>
    <property type="molecule type" value="Genomic_DNA"/>
</dbReference>
<proteinExistence type="inferred from homology"/>
<dbReference type="PANTHER" id="PTHR31879">
    <property type="entry name" value="DET1- AND DDB1-ASSOCIATED PROTEIN 1"/>
    <property type="match status" value="1"/>
</dbReference>
<feature type="compositionally biased region" description="Basic and acidic residues" evidence="2">
    <location>
        <begin position="99"/>
        <end position="117"/>
    </location>
</feature>
<dbReference type="EnsemblPlants" id="evm.model.05.1962">
    <property type="protein sequence ID" value="cds.evm.model.05.1962"/>
    <property type="gene ID" value="evm.TU.05.1962"/>
</dbReference>
<name>A0A803PNN2_CANSA</name>
<organism evidence="4 5">
    <name type="scientific">Cannabis sativa</name>
    <name type="common">Hemp</name>
    <name type="synonym">Marijuana</name>
    <dbReference type="NCBI Taxonomy" id="3483"/>
    <lineage>
        <taxon>Eukaryota</taxon>
        <taxon>Viridiplantae</taxon>
        <taxon>Streptophyta</taxon>
        <taxon>Embryophyta</taxon>
        <taxon>Tracheophyta</taxon>
        <taxon>Spermatophyta</taxon>
        <taxon>Magnoliopsida</taxon>
        <taxon>eudicotyledons</taxon>
        <taxon>Gunneridae</taxon>
        <taxon>Pentapetalae</taxon>
        <taxon>rosids</taxon>
        <taxon>fabids</taxon>
        <taxon>Rosales</taxon>
        <taxon>Cannabaceae</taxon>
        <taxon>Cannabis</taxon>
    </lineage>
</organism>
<dbReference type="InterPro" id="IPR033575">
    <property type="entry name" value="DDA1-like"/>
</dbReference>
<evidence type="ECO:0000256" key="1">
    <source>
        <dbReference type="ARBA" id="ARBA00008042"/>
    </source>
</evidence>
<evidence type="ECO:0000313" key="5">
    <source>
        <dbReference type="Proteomes" id="UP000596661"/>
    </source>
</evidence>
<dbReference type="PANTHER" id="PTHR31879:SF8">
    <property type="entry name" value="DET1- AND DDB1-ASSOCIATED PROTEIN 1"/>
    <property type="match status" value="1"/>
</dbReference>
<accession>A0A803PNN2</accession>
<reference evidence="4" key="2">
    <citation type="submission" date="2021-03" db="UniProtKB">
        <authorList>
            <consortium name="EnsemblPlants"/>
        </authorList>
    </citation>
    <scope>IDENTIFICATION</scope>
</reference>
<evidence type="ECO:0000313" key="4">
    <source>
        <dbReference type="EnsemblPlants" id="cds.evm.model.05.1962"/>
    </source>
</evidence>
<dbReference type="AlphaFoldDB" id="A0A803PNN2"/>
<feature type="compositionally biased region" description="Polar residues" evidence="2">
    <location>
        <begin position="120"/>
        <end position="129"/>
    </location>
</feature>
<comment type="similarity">
    <text evidence="1">Belongs to the DDA1 family.</text>
</comment>
<feature type="region of interest" description="Disordered" evidence="2">
    <location>
        <begin position="99"/>
        <end position="129"/>
    </location>
</feature>
<dbReference type="GO" id="GO:0080008">
    <property type="term" value="C:Cul4-RING E3 ubiquitin ligase complex"/>
    <property type="evidence" value="ECO:0007669"/>
    <property type="project" value="TreeGrafter"/>
</dbReference>
<reference evidence="4" key="1">
    <citation type="submission" date="2018-11" db="EMBL/GenBank/DDBJ databases">
        <authorList>
            <person name="Grassa J C."/>
        </authorList>
    </citation>
    <scope>NUCLEOTIDE SEQUENCE [LARGE SCALE GENOMIC DNA]</scope>
</reference>
<dbReference type="Proteomes" id="UP000596661">
    <property type="component" value="Chromosome 5"/>
</dbReference>
<evidence type="ECO:0000256" key="2">
    <source>
        <dbReference type="SAM" id="MobiDB-lite"/>
    </source>
</evidence>
<feature type="domain" description="DET1- and DDB1-associated protein 1" evidence="3">
    <location>
        <begin position="59"/>
        <end position="99"/>
    </location>
</feature>
<dbReference type="GO" id="GO:0032436">
    <property type="term" value="P:positive regulation of proteasomal ubiquitin-dependent protein catabolic process"/>
    <property type="evidence" value="ECO:0007669"/>
    <property type="project" value="TreeGrafter"/>
</dbReference>
<dbReference type="Pfam" id="PF10172">
    <property type="entry name" value="DDA1"/>
    <property type="match status" value="1"/>
</dbReference>
<keyword evidence="5" id="KW-1185">Reference proteome</keyword>
<protein>
    <recommendedName>
        <fullName evidence="3">DET1- and DDB1-associated protein 1 domain-containing protein</fullName>
    </recommendedName>
</protein>